<comment type="caution">
    <text evidence="1">The sequence shown here is derived from an EMBL/GenBank/DDBJ whole genome shotgun (WGS) entry which is preliminary data.</text>
</comment>
<sequence length="51" mass="5659">MANFRSQLGLELPVQRADFTVGSPFPVAVARVFKESHVWSGLRGRTEATIE</sequence>
<dbReference type="Proteomes" id="UP000319824">
    <property type="component" value="Unassembled WGS sequence"/>
</dbReference>
<organism evidence="1 2">
    <name type="scientific">Rhizobium mongolense USDA 1844</name>
    <dbReference type="NCBI Taxonomy" id="1079460"/>
    <lineage>
        <taxon>Bacteria</taxon>
        <taxon>Pseudomonadati</taxon>
        <taxon>Pseudomonadota</taxon>
        <taxon>Alphaproteobacteria</taxon>
        <taxon>Hyphomicrobiales</taxon>
        <taxon>Rhizobiaceae</taxon>
        <taxon>Rhizobium/Agrobacterium group</taxon>
        <taxon>Rhizobium</taxon>
    </lineage>
</organism>
<dbReference type="AlphaFoldDB" id="A0A559TDS2"/>
<accession>A0A559TDS2</accession>
<protein>
    <submittedName>
        <fullName evidence="1">Uncharacterized protein</fullName>
    </submittedName>
</protein>
<evidence type="ECO:0000313" key="1">
    <source>
        <dbReference type="EMBL" id="TVZ72756.1"/>
    </source>
</evidence>
<reference evidence="1 2" key="1">
    <citation type="submission" date="2019-06" db="EMBL/GenBank/DDBJ databases">
        <title>Pac Bio to generate improved reference genome sequences for organisms with transposon mutant libraries (support for FEBA project).</title>
        <authorList>
            <person name="Blow M."/>
        </authorList>
    </citation>
    <scope>NUCLEOTIDE SEQUENCE [LARGE SCALE GENOMIC DNA]</scope>
    <source>
        <strain evidence="1 2">USDA 1844</strain>
    </source>
</reference>
<evidence type="ECO:0000313" key="2">
    <source>
        <dbReference type="Proteomes" id="UP000319824"/>
    </source>
</evidence>
<dbReference type="EMBL" id="VISO01000002">
    <property type="protein sequence ID" value="TVZ72756.1"/>
    <property type="molecule type" value="Genomic_DNA"/>
</dbReference>
<name>A0A559TDS2_9HYPH</name>
<proteinExistence type="predicted"/>
<gene>
    <name evidence="1" type="ORF">BCL32_0942</name>
</gene>